<name>A0AB33Z2C0_9GAMM</name>
<evidence type="ECO:0000259" key="2">
    <source>
        <dbReference type="SMART" id="SM00900"/>
    </source>
</evidence>
<dbReference type="Proteomes" id="UP000015462">
    <property type="component" value="Unassembled WGS sequence"/>
</dbReference>
<dbReference type="EMBL" id="ASHL01000004">
    <property type="protein sequence ID" value="EPD13338.1"/>
    <property type="molecule type" value="Genomic_DNA"/>
</dbReference>
<sequence>MKRIALLFAAAFFFQAAIAKGVYQTPEAFLNQVFEGNTPPLSSVWLTKDKKEVITQFLQHKPSFIRVKYWQDGEKTAWILDEVGKEKPITIGVVIESGKIQQLKVLTFRESRGWEVKHTFFTRQFDNVGINQDQQLDKHIDGISGATLSVRALKKVARIALYLEQQL</sequence>
<dbReference type="InterPro" id="IPR007329">
    <property type="entry name" value="FMN-bd"/>
</dbReference>
<feature type="signal peptide" evidence="1">
    <location>
        <begin position="1"/>
        <end position="19"/>
    </location>
</feature>
<evidence type="ECO:0000313" key="4">
    <source>
        <dbReference type="Proteomes" id="UP000015462"/>
    </source>
</evidence>
<keyword evidence="4" id="KW-1185">Reference proteome</keyword>
<organism evidence="3 4">
    <name type="scientific">Cycloclasticus pugetii</name>
    <dbReference type="NCBI Taxonomy" id="34068"/>
    <lineage>
        <taxon>Bacteria</taxon>
        <taxon>Pseudomonadati</taxon>
        <taxon>Pseudomonadota</taxon>
        <taxon>Gammaproteobacteria</taxon>
        <taxon>Thiotrichales</taxon>
        <taxon>Piscirickettsiaceae</taxon>
        <taxon>Cycloclasticus</taxon>
    </lineage>
</organism>
<evidence type="ECO:0000313" key="3">
    <source>
        <dbReference type="EMBL" id="EPD13338.1"/>
    </source>
</evidence>
<dbReference type="GO" id="GO:0010181">
    <property type="term" value="F:FMN binding"/>
    <property type="evidence" value="ECO:0007669"/>
    <property type="project" value="InterPro"/>
</dbReference>
<feature type="chain" id="PRO_5044318851" evidence="1">
    <location>
        <begin position="20"/>
        <end position="167"/>
    </location>
</feature>
<gene>
    <name evidence="3" type="ORF">L196_06835</name>
</gene>
<dbReference type="SMART" id="SM00900">
    <property type="entry name" value="FMN_bind"/>
    <property type="match status" value="1"/>
</dbReference>
<protein>
    <submittedName>
        <fullName evidence="3">FMN-binding domain-containing protein</fullName>
    </submittedName>
</protein>
<feature type="domain" description="FMN-binding" evidence="2">
    <location>
        <begin position="84"/>
        <end position="164"/>
    </location>
</feature>
<comment type="caution">
    <text evidence="3">The sequence shown here is derived from an EMBL/GenBank/DDBJ whole genome shotgun (WGS) entry which is preliminary data.</text>
</comment>
<dbReference type="GO" id="GO:0016020">
    <property type="term" value="C:membrane"/>
    <property type="evidence" value="ECO:0007669"/>
    <property type="project" value="InterPro"/>
</dbReference>
<dbReference type="RefSeq" id="WP_015005058.1">
    <property type="nucleotide sequence ID" value="NZ_FQZJ01000003.1"/>
</dbReference>
<dbReference type="AlphaFoldDB" id="A0AB33Z2C0"/>
<dbReference type="Pfam" id="PF04205">
    <property type="entry name" value="FMN_bind"/>
    <property type="match status" value="1"/>
</dbReference>
<proteinExistence type="predicted"/>
<keyword evidence="1" id="KW-0732">Signal</keyword>
<reference evidence="3 4" key="1">
    <citation type="journal article" date="2013" name="Genome Announc.">
        <title>Genome Sequence of the Pyrene- and Fluoranthene-Degrading Bacterium Cycloclasticus sp. Strain PY97M.</title>
        <authorList>
            <person name="Cui Z."/>
            <person name="Xu G."/>
            <person name="Li Q."/>
            <person name="Gao W."/>
            <person name="Zheng L."/>
        </authorList>
    </citation>
    <scope>NUCLEOTIDE SEQUENCE [LARGE SCALE GENOMIC DNA]</scope>
    <source>
        <strain evidence="3 4">PY97M</strain>
    </source>
</reference>
<evidence type="ECO:0000256" key="1">
    <source>
        <dbReference type="SAM" id="SignalP"/>
    </source>
</evidence>
<accession>A0AB33Z2C0</accession>